<sequence length="313" mass="35717">MDNTPVIRFKGFTDAWEQRKFDSLVKRVAKTSEENLPSVEYDDVISGYGKLNKNVALKENNRKGILFQEDDILFGKLRPYLKNWLIANFKGIAIGDWWVFRSNINSQFTYTLIQTKQYEIISNLSTGTKMPRSDWKIVANSEFRVPISNVEQAKVGTLFKKLDNLITLHQRKLDLLKEQKKGYLQKMFPKNGAKVPELRFKGFTDEWEERKLGELASFSKGNGYTKNDLVEFGDPIILYGRLYTKYETVIKKVDTFVNKKDKSIISEGSKVIVPASGESSEDISRASVVGKSGLILGGDLNIIKPVNYIDSIF</sequence>
<evidence type="ECO:0000256" key="3">
    <source>
        <dbReference type="ARBA" id="ARBA00023125"/>
    </source>
</evidence>
<keyword evidence="3" id="KW-0238">DNA-binding</keyword>
<dbReference type="STRING" id="220714.SAMN05660469_0488"/>
<organism evidence="5 6">
    <name type="scientific">Fructobacillus pseudoficulneus</name>
    <dbReference type="NCBI Taxonomy" id="220714"/>
    <lineage>
        <taxon>Bacteria</taxon>
        <taxon>Bacillati</taxon>
        <taxon>Bacillota</taxon>
        <taxon>Bacilli</taxon>
        <taxon>Lactobacillales</taxon>
        <taxon>Lactobacillaceae</taxon>
        <taxon>Fructobacillus</taxon>
    </lineage>
</organism>
<dbReference type="Proteomes" id="UP000061227">
    <property type="component" value="Unassembled WGS sequence"/>
</dbReference>
<gene>
    <name evidence="5" type="ORF">FPFC_014200</name>
</gene>
<reference evidence="5 6" key="1">
    <citation type="journal article" date="2015" name="BMC Genomics">
        <title>Comparative genomics of Fructobacillus spp. and Leuconostoc spp. reveals niche-specific evolution of Fructobacillus spp.</title>
        <authorList>
            <person name="Endo A."/>
            <person name="Tanizawa Y."/>
            <person name="Tanaka N."/>
            <person name="Maeno S."/>
            <person name="Kumar H."/>
            <person name="Shiwa Y."/>
            <person name="Okada S."/>
            <person name="Yoshikawa H."/>
            <person name="Dicks L."/>
            <person name="Nakagawa J."/>
            <person name="Arita M."/>
        </authorList>
    </citation>
    <scope>NUCLEOTIDE SEQUENCE [LARGE SCALE GENOMIC DNA]</scope>
    <source>
        <strain evidence="5 6">DSM 15468</strain>
    </source>
</reference>
<dbReference type="PANTHER" id="PTHR30408">
    <property type="entry name" value="TYPE-1 RESTRICTION ENZYME ECOKI SPECIFICITY PROTEIN"/>
    <property type="match status" value="1"/>
</dbReference>
<dbReference type="GO" id="GO:0009307">
    <property type="term" value="P:DNA restriction-modification system"/>
    <property type="evidence" value="ECO:0007669"/>
    <property type="project" value="UniProtKB-KW"/>
</dbReference>
<dbReference type="SUPFAM" id="SSF116734">
    <property type="entry name" value="DNA methylase specificity domain"/>
    <property type="match status" value="2"/>
</dbReference>
<keyword evidence="2" id="KW-0680">Restriction system</keyword>
<dbReference type="InterPro" id="IPR052021">
    <property type="entry name" value="Type-I_RS_S_subunit"/>
</dbReference>
<dbReference type="InterPro" id="IPR000055">
    <property type="entry name" value="Restrct_endonuc_typeI_TRD"/>
</dbReference>
<protein>
    <submittedName>
        <fullName evidence="5">Restriction endonuclease</fullName>
    </submittedName>
</protein>
<keyword evidence="5" id="KW-0378">Hydrolase</keyword>
<keyword evidence="6" id="KW-1185">Reference proteome</keyword>
<dbReference type="InterPro" id="IPR044946">
    <property type="entry name" value="Restrct_endonuc_typeI_TRD_sf"/>
</dbReference>
<evidence type="ECO:0000259" key="4">
    <source>
        <dbReference type="Pfam" id="PF01420"/>
    </source>
</evidence>
<dbReference type="AlphaFoldDB" id="A0A3F3GW69"/>
<comment type="similarity">
    <text evidence="1">Belongs to the type-I restriction system S methylase family.</text>
</comment>
<keyword evidence="5" id="KW-0255">Endonuclease</keyword>
<proteinExistence type="inferred from homology"/>
<dbReference type="Gene3D" id="3.90.220.20">
    <property type="entry name" value="DNA methylase specificity domains"/>
    <property type="match status" value="2"/>
</dbReference>
<keyword evidence="5" id="KW-0540">Nuclease</keyword>
<dbReference type="EMBL" id="DF968063">
    <property type="protein sequence ID" value="GAP02537.1"/>
    <property type="molecule type" value="Genomic_DNA"/>
</dbReference>
<accession>A0A3F3GW69</accession>
<evidence type="ECO:0000256" key="2">
    <source>
        <dbReference type="ARBA" id="ARBA00022747"/>
    </source>
</evidence>
<dbReference type="PANTHER" id="PTHR30408:SF12">
    <property type="entry name" value="TYPE I RESTRICTION ENZYME MJAVIII SPECIFICITY SUBUNIT"/>
    <property type="match status" value="1"/>
</dbReference>
<dbReference type="GO" id="GO:0004519">
    <property type="term" value="F:endonuclease activity"/>
    <property type="evidence" value="ECO:0007669"/>
    <property type="project" value="UniProtKB-KW"/>
</dbReference>
<feature type="domain" description="Type I restriction modification DNA specificity" evidence="4">
    <location>
        <begin position="39"/>
        <end position="177"/>
    </location>
</feature>
<evidence type="ECO:0000313" key="5">
    <source>
        <dbReference type="EMBL" id="GAP02537.1"/>
    </source>
</evidence>
<name>A0A3F3GW69_9LACO</name>
<dbReference type="Pfam" id="PF01420">
    <property type="entry name" value="Methylase_S"/>
    <property type="match status" value="1"/>
</dbReference>
<dbReference type="GO" id="GO:0003677">
    <property type="term" value="F:DNA binding"/>
    <property type="evidence" value="ECO:0007669"/>
    <property type="project" value="UniProtKB-KW"/>
</dbReference>
<evidence type="ECO:0000313" key="6">
    <source>
        <dbReference type="Proteomes" id="UP000061227"/>
    </source>
</evidence>
<evidence type="ECO:0000256" key="1">
    <source>
        <dbReference type="ARBA" id="ARBA00010923"/>
    </source>
</evidence>